<evidence type="ECO:0000313" key="10">
    <source>
        <dbReference type="Proteomes" id="UP001231518"/>
    </source>
</evidence>
<keyword evidence="6" id="KW-0325">Glycoprotein</keyword>
<dbReference type="GO" id="GO:0017147">
    <property type="term" value="F:Wnt-protein binding"/>
    <property type="evidence" value="ECO:0007669"/>
    <property type="project" value="TreeGrafter"/>
</dbReference>
<evidence type="ECO:0000256" key="2">
    <source>
        <dbReference type="ARBA" id="ARBA00022729"/>
    </source>
</evidence>
<dbReference type="GO" id="GO:0005886">
    <property type="term" value="C:plasma membrane"/>
    <property type="evidence" value="ECO:0007669"/>
    <property type="project" value="TreeGrafter"/>
</dbReference>
<feature type="signal peptide" evidence="8">
    <location>
        <begin position="1"/>
        <end position="20"/>
    </location>
</feature>
<keyword evidence="4" id="KW-0472">Membrane</keyword>
<dbReference type="GO" id="GO:0060070">
    <property type="term" value="P:canonical Wnt signaling pathway"/>
    <property type="evidence" value="ECO:0007669"/>
    <property type="project" value="TreeGrafter"/>
</dbReference>
<evidence type="ECO:0000313" key="9">
    <source>
        <dbReference type="EMBL" id="KAJ8706156.1"/>
    </source>
</evidence>
<keyword evidence="10" id="KW-1185">Reference proteome</keyword>
<protein>
    <submittedName>
        <fullName evidence="9">Uncharacterized protein</fullName>
    </submittedName>
</protein>
<reference evidence="9" key="1">
    <citation type="submission" date="2023-03" db="EMBL/GenBank/DDBJ databases">
        <title>Chromosome-level genomes of two armyworms, Mythimna separata and Mythimna loreyi, provide insights into the biosynthesis and reception of sex pheromones.</title>
        <authorList>
            <person name="Zhao H."/>
        </authorList>
    </citation>
    <scope>NUCLEOTIDE SEQUENCE</scope>
    <source>
        <strain evidence="9">BeijingLab</strain>
        <tissue evidence="9">Pupa</tissue>
    </source>
</reference>
<comment type="caution">
    <text evidence="9">The sequence shown here is derived from an EMBL/GenBank/DDBJ whole genome shotgun (WGS) entry which is preliminary data.</text>
</comment>
<dbReference type="AlphaFoldDB" id="A0AAD8DKU7"/>
<keyword evidence="1" id="KW-0245">EGF-like domain</keyword>
<evidence type="ECO:0000256" key="7">
    <source>
        <dbReference type="ARBA" id="ARBA00046288"/>
    </source>
</evidence>
<name>A0AAD8DKU7_MYTSE</name>
<evidence type="ECO:0000256" key="8">
    <source>
        <dbReference type="SAM" id="SignalP"/>
    </source>
</evidence>
<keyword evidence="3" id="KW-0677">Repeat</keyword>
<accession>A0AAD8DKU7</accession>
<evidence type="ECO:0000256" key="4">
    <source>
        <dbReference type="ARBA" id="ARBA00023136"/>
    </source>
</evidence>
<sequence>MYKLQIVLELLVLYVGISHSWDIAVSYKDVLEFYTNETQIVKINFKSHHLSALAYDEVHDRLLYVDKQNNNDAICGYNISPNTYYCYLETHGKNIHGLAFDPVTELVIFSDTNERSINWIQLVAKADNFGHLLIKLDEGIPTDIAVDSCRGYVYWISTNLPTPKIERL</sequence>
<dbReference type="PANTHER" id="PTHR46513:SF42">
    <property type="entry name" value="PROTEIN CUEBALL"/>
    <property type="match status" value="1"/>
</dbReference>
<dbReference type="InterPro" id="IPR050778">
    <property type="entry name" value="Cueball_EGF_LRP_Nidogen"/>
</dbReference>
<evidence type="ECO:0000256" key="5">
    <source>
        <dbReference type="ARBA" id="ARBA00023157"/>
    </source>
</evidence>
<evidence type="ECO:0000256" key="6">
    <source>
        <dbReference type="ARBA" id="ARBA00023180"/>
    </source>
</evidence>
<keyword evidence="2 8" id="KW-0732">Signal</keyword>
<dbReference type="GO" id="GO:0042813">
    <property type="term" value="F:Wnt receptor activity"/>
    <property type="evidence" value="ECO:0007669"/>
    <property type="project" value="TreeGrafter"/>
</dbReference>
<dbReference type="InterPro" id="IPR011042">
    <property type="entry name" value="6-blade_b-propeller_TolB-like"/>
</dbReference>
<dbReference type="PANTHER" id="PTHR46513">
    <property type="entry name" value="VITELLOGENIN RECEPTOR-LIKE PROTEIN-RELATED-RELATED"/>
    <property type="match status" value="1"/>
</dbReference>
<proteinExistence type="predicted"/>
<dbReference type="EMBL" id="JARGEI010000029">
    <property type="protein sequence ID" value="KAJ8706156.1"/>
    <property type="molecule type" value="Genomic_DNA"/>
</dbReference>
<dbReference type="SUPFAM" id="SSF63825">
    <property type="entry name" value="YWTD domain"/>
    <property type="match status" value="1"/>
</dbReference>
<evidence type="ECO:0000256" key="1">
    <source>
        <dbReference type="ARBA" id="ARBA00022536"/>
    </source>
</evidence>
<feature type="chain" id="PRO_5042106532" evidence="8">
    <location>
        <begin position="21"/>
        <end position="168"/>
    </location>
</feature>
<organism evidence="9 10">
    <name type="scientific">Mythimna separata</name>
    <name type="common">Oriental armyworm</name>
    <name type="synonym">Pseudaletia separata</name>
    <dbReference type="NCBI Taxonomy" id="271217"/>
    <lineage>
        <taxon>Eukaryota</taxon>
        <taxon>Metazoa</taxon>
        <taxon>Ecdysozoa</taxon>
        <taxon>Arthropoda</taxon>
        <taxon>Hexapoda</taxon>
        <taxon>Insecta</taxon>
        <taxon>Pterygota</taxon>
        <taxon>Neoptera</taxon>
        <taxon>Endopterygota</taxon>
        <taxon>Lepidoptera</taxon>
        <taxon>Glossata</taxon>
        <taxon>Ditrysia</taxon>
        <taxon>Noctuoidea</taxon>
        <taxon>Noctuidae</taxon>
        <taxon>Noctuinae</taxon>
        <taxon>Hadenini</taxon>
        <taxon>Mythimna</taxon>
    </lineage>
</organism>
<evidence type="ECO:0000256" key="3">
    <source>
        <dbReference type="ARBA" id="ARBA00022737"/>
    </source>
</evidence>
<dbReference type="Gene3D" id="2.120.10.30">
    <property type="entry name" value="TolB, C-terminal domain"/>
    <property type="match status" value="1"/>
</dbReference>
<comment type="subcellular location">
    <subcellularLocation>
        <location evidence="7">Endomembrane system</location>
        <topology evidence="7">Single-pass type I membrane protein</topology>
    </subcellularLocation>
</comment>
<dbReference type="Proteomes" id="UP001231518">
    <property type="component" value="Chromosome 26"/>
</dbReference>
<gene>
    <name evidence="9" type="ORF">PYW07_010933</name>
</gene>
<keyword evidence="5" id="KW-1015">Disulfide bond</keyword>